<dbReference type="RefSeq" id="XP_013346463.1">
    <property type="nucleotide sequence ID" value="XM_013491009.1"/>
</dbReference>
<dbReference type="AlphaFoldDB" id="A0A074YJ27"/>
<dbReference type="HOGENOM" id="CLU_1098318_0_0_1"/>
<evidence type="ECO:0000313" key="3">
    <source>
        <dbReference type="EMBL" id="KEQ97808.1"/>
    </source>
</evidence>
<feature type="region of interest" description="Disordered" evidence="1">
    <location>
        <begin position="144"/>
        <end position="214"/>
    </location>
</feature>
<feature type="region of interest" description="Disordered" evidence="1">
    <location>
        <begin position="228"/>
        <end position="253"/>
    </location>
</feature>
<gene>
    <name evidence="3" type="ORF">AUEXF2481DRAFT_86719</name>
</gene>
<keyword evidence="2" id="KW-0472">Membrane</keyword>
<feature type="transmembrane region" description="Helical" evidence="2">
    <location>
        <begin position="119"/>
        <end position="139"/>
    </location>
</feature>
<name>A0A074YJ27_AURSE</name>
<feature type="compositionally biased region" description="Basic and acidic residues" evidence="1">
    <location>
        <begin position="172"/>
        <end position="198"/>
    </location>
</feature>
<feature type="transmembrane region" description="Helical" evidence="2">
    <location>
        <begin position="90"/>
        <end position="107"/>
    </location>
</feature>
<dbReference type="InParanoid" id="A0A074YJ27"/>
<keyword evidence="4" id="KW-1185">Reference proteome</keyword>
<sequence>MAPTLDKVLLHGYCWGNAFWYGSRGLCRVVDPLMVIGWFRPPVEQHLSPTDLELYNVRTDGWGLISLAAALLVLSRAYSLGHVNRSYSKAVVLVSIFHHVTTMMGAYQHYKLDSHYTTAMWIGVWVNLFLTVVGAIVVGDLGQGVGQQSEDEPDTDESDNCNTPVSASHVELASESKPDLEPEPKPKPPDNPEFKRETTSNPKQKKSKKSKRTAKFLKLVKFLRTIKSMKSRIMNSKKRRRSRKANIKKSSPR</sequence>
<dbReference type="EMBL" id="KL584753">
    <property type="protein sequence ID" value="KEQ97808.1"/>
    <property type="molecule type" value="Genomic_DNA"/>
</dbReference>
<keyword evidence="2" id="KW-0812">Transmembrane</keyword>
<feature type="compositionally biased region" description="Acidic residues" evidence="1">
    <location>
        <begin position="149"/>
        <end position="159"/>
    </location>
</feature>
<dbReference type="PANTHER" id="PTHR39605">
    <property type="entry name" value="MAJOR FACILITATOR SUPERFAMILY (MFS) PROFILE DOMAIN-CONTAINING PROTEIN"/>
    <property type="match status" value="1"/>
</dbReference>
<evidence type="ECO:0000256" key="1">
    <source>
        <dbReference type="SAM" id="MobiDB-lite"/>
    </source>
</evidence>
<reference evidence="3 4" key="1">
    <citation type="journal article" date="2014" name="BMC Genomics">
        <title>Genome sequencing of four Aureobasidium pullulans varieties: biotechnological potential, stress tolerance, and description of new species.</title>
        <authorList>
            <person name="Gostin Ar C."/>
            <person name="Ohm R.A."/>
            <person name="Kogej T."/>
            <person name="Sonjak S."/>
            <person name="Turk M."/>
            <person name="Zajc J."/>
            <person name="Zalar P."/>
            <person name="Grube M."/>
            <person name="Sun H."/>
            <person name="Han J."/>
            <person name="Sharma A."/>
            <person name="Chiniquy J."/>
            <person name="Ngan C.Y."/>
            <person name="Lipzen A."/>
            <person name="Barry K."/>
            <person name="Grigoriev I.V."/>
            <person name="Gunde-Cimerman N."/>
        </authorList>
    </citation>
    <scope>NUCLEOTIDE SEQUENCE [LARGE SCALE GENOMIC DNA]</scope>
    <source>
        <strain evidence="3 4">EXF-2481</strain>
    </source>
</reference>
<feature type="transmembrane region" description="Helical" evidence="2">
    <location>
        <begin position="61"/>
        <end position="78"/>
    </location>
</feature>
<accession>A0A074YJ27</accession>
<dbReference type="GeneID" id="25371944"/>
<proteinExistence type="predicted"/>
<evidence type="ECO:0000313" key="4">
    <source>
        <dbReference type="Proteomes" id="UP000030641"/>
    </source>
</evidence>
<dbReference type="STRING" id="1043005.A0A074YJ27"/>
<dbReference type="Proteomes" id="UP000030641">
    <property type="component" value="Unassembled WGS sequence"/>
</dbReference>
<dbReference type="PANTHER" id="PTHR39605:SF1">
    <property type="entry name" value="MAJOR FACILITATOR SUPERFAMILY (MFS) PROFILE DOMAIN-CONTAINING PROTEIN"/>
    <property type="match status" value="1"/>
</dbReference>
<dbReference type="OrthoDB" id="6509908at2759"/>
<keyword evidence="2" id="KW-1133">Transmembrane helix</keyword>
<evidence type="ECO:0000256" key="2">
    <source>
        <dbReference type="SAM" id="Phobius"/>
    </source>
</evidence>
<feature type="compositionally biased region" description="Basic residues" evidence="1">
    <location>
        <begin position="203"/>
        <end position="214"/>
    </location>
</feature>
<protein>
    <submittedName>
        <fullName evidence="3">Uncharacterized protein</fullName>
    </submittedName>
</protein>
<organism evidence="3 4">
    <name type="scientific">Aureobasidium subglaciale (strain EXF-2481)</name>
    <name type="common">Aureobasidium pullulans var. subglaciale</name>
    <dbReference type="NCBI Taxonomy" id="1043005"/>
    <lineage>
        <taxon>Eukaryota</taxon>
        <taxon>Fungi</taxon>
        <taxon>Dikarya</taxon>
        <taxon>Ascomycota</taxon>
        <taxon>Pezizomycotina</taxon>
        <taxon>Dothideomycetes</taxon>
        <taxon>Dothideomycetidae</taxon>
        <taxon>Dothideales</taxon>
        <taxon>Saccotheciaceae</taxon>
        <taxon>Aureobasidium</taxon>
    </lineage>
</organism>